<dbReference type="GO" id="GO:0004789">
    <property type="term" value="F:thiamine-phosphate diphosphorylase activity"/>
    <property type="evidence" value="ECO:0007669"/>
    <property type="project" value="UniProtKB-EC"/>
</dbReference>
<evidence type="ECO:0000313" key="4">
    <source>
        <dbReference type="EMBL" id="MDP5307426.1"/>
    </source>
</evidence>
<dbReference type="RefSeq" id="WP_305963277.1">
    <property type="nucleotide sequence ID" value="NZ_JAVAMQ010000008.1"/>
</dbReference>
<dbReference type="PANTHER" id="PTHR20857:SF15">
    <property type="entry name" value="THIAMINE-PHOSPHATE SYNTHASE"/>
    <property type="match status" value="1"/>
</dbReference>
<keyword evidence="4" id="KW-0808">Transferase</keyword>
<dbReference type="InterPro" id="IPR022998">
    <property type="entry name" value="ThiamineP_synth_TenI"/>
</dbReference>
<proteinExistence type="predicted"/>
<dbReference type="SUPFAM" id="SSF51391">
    <property type="entry name" value="Thiamin phosphate synthase"/>
    <property type="match status" value="1"/>
</dbReference>
<organism evidence="4 5">
    <name type="scientific">Paracoccus spongiarum</name>
    <dbReference type="NCBI Taxonomy" id="3064387"/>
    <lineage>
        <taxon>Bacteria</taxon>
        <taxon>Pseudomonadati</taxon>
        <taxon>Pseudomonadota</taxon>
        <taxon>Alphaproteobacteria</taxon>
        <taxon>Rhodobacterales</taxon>
        <taxon>Paracoccaceae</taxon>
        <taxon>Paracoccus</taxon>
    </lineage>
</organism>
<evidence type="ECO:0000256" key="2">
    <source>
        <dbReference type="ARBA" id="ARBA00022977"/>
    </source>
</evidence>
<comment type="pathway">
    <text evidence="1">Cofactor biosynthesis; thiamine diphosphate biosynthesis.</text>
</comment>
<name>A0ABT9JED6_9RHOB</name>
<dbReference type="CDD" id="cd00564">
    <property type="entry name" value="TMP_TenI"/>
    <property type="match status" value="1"/>
</dbReference>
<dbReference type="EC" id="2.5.1.3" evidence="4"/>
<dbReference type="EMBL" id="JAVAMQ010000008">
    <property type="protein sequence ID" value="MDP5307426.1"/>
    <property type="molecule type" value="Genomic_DNA"/>
</dbReference>
<comment type="caution">
    <text evidence="4">The sequence shown here is derived from an EMBL/GenBank/DDBJ whole genome shotgun (WGS) entry which is preliminary data.</text>
</comment>
<protein>
    <submittedName>
        <fullName evidence="4">Thiamine phosphate synthase</fullName>
        <ecNumber evidence="4">2.5.1.3</ecNumber>
    </submittedName>
</protein>
<evidence type="ECO:0000259" key="3">
    <source>
        <dbReference type="Pfam" id="PF02581"/>
    </source>
</evidence>
<dbReference type="Gene3D" id="3.20.20.70">
    <property type="entry name" value="Aldolase class I"/>
    <property type="match status" value="1"/>
</dbReference>
<dbReference type="InterPro" id="IPR013785">
    <property type="entry name" value="Aldolase_TIM"/>
</dbReference>
<dbReference type="Proteomes" id="UP001224997">
    <property type="component" value="Unassembled WGS sequence"/>
</dbReference>
<accession>A0ABT9JED6</accession>
<dbReference type="InterPro" id="IPR036206">
    <property type="entry name" value="ThiamineP_synth_sf"/>
</dbReference>
<keyword evidence="5" id="KW-1185">Reference proteome</keyword>
<dbReference type="PANTHER" id="PTHR20857">
    <property type="entry name" value="THIAMINE-PHOSPHATE PYROPHOSPHORYLASE"/>
    <property type="match status" value="1"/>
</dbReference>
<gene>
    <name evidence="4" type="ORF">Q5Y72_10020</name>
</gene>
<sequence length="202" mass="21931">MRLDPFYPIVGGVDLLARLLPLGLRLIQLRAKDLPEPELRRQIARARDLCRAHGTLLVVNDHWRIALDLGCEAVHLGQEDMDGADFAALRRAGIAFGLSTHDGAELDRALSHRPAYVALGPVWPTRLKRMAWAPQGLARVRAWKRLAGPVPLVGIGGVTPERLPALFAAGADSAAVVTDIAMAPQPEARCRDWIAATRSLAP</sequence>
<evidence type="ECO:0000256" key="1">
    <source>
        <dbReference type="ARBA" id="ARBA00004948"/>
    </source>
</evidence>
<feature type="domain" description="Thiamine phosphate synthase/TenI" evidence="3">
    <location>
        <begin position="14"/>
        <end position="180"/>
    </location>
</feature>
<dbReference type="NCBIfam" id="NF000734">
    <property type="entry name" value="PRK00043.1-5"/>
    <property type="match status" value="1"/>
</dbReference>
<evidence type="ECO:0000313" key="5">
    <source>
        <dbReference type="Proteomes" id="UP001224997"/>
    </source>
</evidence>
<dbReference type="Pfam" id="PF02581">
    <property type="entry name" value="TMP-TENI"/>
    <property type="match status" value="1"/>
</dbReference>
<keyword evidence="2" id="KW-0784">Thiamine biosynthesis</keyword>
<reference evidence="4 5" key="1">
    <citation type="submission" date="2023-08" db="EMBL/GenBank/DDBJ databases">
        <authorList>
            <person name="Park J.-S."/>
        </authorList>
    </citation>
    <scope>NUCLEOTIDE SEQUENCE [LARGE SCALE GENOMIC DNA]</scope>
    <source>
        <strain evidence="4 5">2205BS29-5</strain>
    </source>
</reference>